<dbReference type="EMBL" id="MU155174">
    <property type="protein sequence ID" value="KAF9481753.1"/>
    <property type="molecule type" value="Genomic_DNA"/>
</dbReference>
<keyword evidence="4" id="KW-1185">Reference proteome</keyword>
<evidence type="ECO:0000313" key="3">
    <source>
        <dbReference type="EMBL" id="KAF9481753.1"/>
    </source>
</evidence>
<feature type="transmembrane region" description="Helical" evidence="1">
    <location>
        <begin position="54"/>
        <end position="78"/>
    </location>
</feature>
<reference evidence="3" key="1">
    <citation type="submission" date="2020-11" db="EMBL/GenBank/DDBJ databases">
        <authorList>
            <consortium name="DOE Joint Genome Institute"/>
            <person name="Ahrendt S."/>
            <person name="Riley R."/>
            <person name="Andreopoulos W."/>
            <person name="Labutti K."/>
            <person name="Pangilinan J."/>
            <person name="Ruiz-Duenas F.J."/>
            <person name="Barrasa J.M."/>
            <person name="Sanchez-Garcia M."/>
            <person name="Camarero S."/>
            <person name="Miyauchi S."/>
            <person name="Serrano A."/>
            <person name="Linde D."/>
            <person name="Babiker R."/>
            <person name="Drula E."/>
            <person name="Ayuso-Fernandez I."/>
            <person name="Pacheco R."/>
            <person name="Padilla G."/>
            <person name="Ferreira P."/>
            <person name="Barriuso J."/>
            <person name="Kellner H."/>
            <person name="Castanera R."/>
            <person name="Alfaro M."/>
            <person name="Ramirez L."/>
            <person name="Pisabarro A.G."/>
            <person name="Kuo A."/>
            <person name="Tritt A."/>
            <person name="Lipzen A."/>
            <person name="He G."/>
            <person name="Yan M."/>
            <person name="Ng V."/>
            <person name="Cullen D."/>
            <person name="Martin F."/>
            <person name="Rosso M.-N."/>
            <person name="Henrissat B."/>
            <person name="Hibbett D."/>
            <person name="Martinez A.T."/>
            <person name="Grigoriev I.V."/>
        </authorList>
    </citation>
    <scope>NUCLEOTIDE SEQUENCE</scope>
    <source>
        <strain evidence="3">CIRM-BRFM 674</strain>
    </source>
</reference>
<dbReference type="InterPro" id="IPR045340">
    <property type="entry name" value="DUF6533"/>
</dbReference>
<accession>A0A9P5Z6Z8</accession>
<comment type="caution">
    <text evidence="3">The sequence shown here is derived from an EMBL/GenBank/DDBJ whole genome shotgun (WGS) entry which is preliminary data.</text>
</comment>
<sequence length="245" mass="27536">MNIQRFTPRGLEEDVLVRNVICLSALVCLLWEYTLTFQDEYKYIWKGSMNRVKALYLFTRYSTLAIHIANIGVTFGPLSKVPVPRGACMGWFLMLTVGACLLLACIDILIMLRVYLLYGRNWVIGVFLAGLLLAQGMLVATCTSRTLHIVPFSDTCDVMETPSEVVYIMAGVIATHFILLFLTIAKRRTAFGESPIVHMVVQDGARVVVLIVSMWVTIVPYSLFIQVSKPHLIFVWPIVLMSIAV</sequence>
<keyword evidence="1" id="KW-0472">Membrane</keyword>
<feature type="domain" description="DUF6533" evidence="2">
    <location>
        <begin position="21"/>
        <end position="64"/>
    </location>
</feature>
<protein>
    <recommendedName>
        <fullName evidence="2">DUF6533 domain-containing protein</fullName>
    </recommendedName>
</protein>
<dbReference type="Pfam" id="PF20151">
    <property type="entry name" value="DUF6533"/>
    <property type="match status" value="1"/>
</dbReference>
<gene>
    <name evidence="3" type="ORF">BDN70DRAFT_506282</name>
</gene>
<proteinExistence type="predicted"/>
<evidence type="ECO:0000256" key="1">
    <source>
        <dbReference type="SAM" id="Phobius"/>
    </source>
</evidence>
<dbReference type="AlphaFoldDB" id="A0A9P5Z6Z8"/>
<evidence type="ECO:0000259" key="2">
    <source>
        <dbReference type="Pfam" id="PF20151"/>
    </source>
</evidence>
<name>A0A9P5Z6Z8_9AGAR</name>
<dbReference type="Proteomes" id="UP000807469">
    <property type="component" value="Unassembled WGS sequence"/>
</dbReference>
<keyword evidence="1" id="KW-0812">Transmembrane</keyword>
<dbReference type="OrthoDB" id="3206101at2759"/>
<keyword evidence="1" id="KW-1133">Transmembrane helix</keyword>
<feature type="transmembrane region" description="Helical" evidence="1">
    <location>
        <begin position="166"/>
        <end position="185"/>
    </location>
</feature>
<organism evidence="3 4">
    <name type="scientific">Pholiota conissans</name>
    <dbReference type="NCBI Taxonomy" id="109636"/>
    <lineage>
        <taxon>Eukaryota</taxon>
        <taxon>Fungi</taxon>
        <taxon>Dikarya</taxon>
        <taxon>Basidiomycota</taxon>
        <taxon>Agaricomycotina</taxon>
        <taxon>Agaricomycetes</taxon>
        <taxon>Agaricomycetidae</taxon>
        <taxon>Agaricales</taxon>
        <taxon>Agaricineae</taxon>
        <taxon>Strophariaceae</taxon>
        <taxon>Pholiota</taxon>
    </lineage>
</organism>
<feature type="transmembrane region" description="Helical" evidence="1">
    <location>
        <begin position="205"/>
        <end position="227"/>
    </location>
</feature>
<evidence type="ECO:0000313" key="4">
    <source>
        <dbReference type="Proteomes" id="UP000807469"/>
    </source>
</evidence>
<feature type="transmembrane region" description="Helical" evidence="1">
    <location>
        <begin position="122"/>
        <end position="146"/>
    </location>
</feature>
<feature type="transmembrane region" description="Helical" evidence="1">
    <location>
        <begin position="90"/>
        <end position="110"/>
    </location>
</feature>
<feature type="transmembrane region" description="Helical" evidence="1">
    <location>
        <begin position="15"/>
        <end position="33"/>
    </location>
</feature>